<dbReference type="PROSITE" id="PS51910">
    <property type="entry name" value="GH18_2"/>
    <property type="match status" value="1"/>
</dbReference>
<dbReference type="SUPFAM" id="SSF54556">
    <property type="entry name" value="Chitinase insertion domain"/>
    <property type="match status" value="1"/>
</dbReference>
<organism evidence="3 4">
    <name type="scientific">Coemansia asiatica</name>
    <dbReference type="NCBI Taxonomy" id="1052880"/>
    <lineage>
        <taxon>Eukaryota</taxon>
        <taxon>Fungi</taxon>
        <taxon>Fungi incertae sedis</taxon>
        <taxon>Zoopagomycota</taxon>
        <taxon>Kickxellomycotina</taxon>
        <taxon>Kickxellomycetes</taxon>
        <taxon>Kickxellales</taxon>
        <taxon>Kickxellaceae</taxon>
        <taxon>Coemansia</taxon>
    </lineage>
</organism>
<proteinExistence type="predicted"/>
<dbReference type="InterPro" id="IPR017853">
    <property type="entry name" value="GH"/>
</dbReference>
<evidence type="ECO:0000256" key="1">
    <source>
        <dbReference type="SAM" id="SignalP"/>
    </source>
</evidence>
<dbReference type="SUPFAM" id="SSF51445">
    <property type="entry name" value="(Trans)glycosidases"/>
    <property type="match status" value="1"/>
</dbReference>
<dbReference type="PANTHER" id="PTHR11177:SF392">
    <property type="entry name" value="HAP41P"/>
    <property type="match status" value="1"/>
</dbReference>
<dbReference type="AlphaFoldDB" id="A0A9W8CJF5"/>
<keyword evidence="4" id="KW-1185">Reference proteome</keyword>
<dbReference type="SMART" id="SM00636">
    <property type="entry name" value="Glyco_18"/>
    <property type="match status" value="1"/>
</dbReference>
<dbReference type="Pfam" id="PF00704">
    <property type="entry name" value="Glyco_hydro_18"/>
    <property type="match status" value="1"/>
</dbReference>
<dbReference type="GO" id="GO:0006032">
    <property type="term" value="P:chitin catabolic process"/>
    <property type="evidence" value="ECO:0007669"/>
    <property type="project" value="TreeGrafter"/>
</dbReference>
<dbReference type="InterPro" id="IPR029070">
    <property type="entry name" value="Chitinase_insertion_sf"/>
</dbReference>
<protein>
    <recommendedName>
        <fullName evidence="2">GH18 domain-containing protein</fullName>
    </recommendedName>
</protein>
<dbReference type="PANTHER" id="PTHR11177">
    <property type="entry name" value="CHITINASE"/>
    <property type="match status" value="1"/>
</dbReference>
<evidence type="ECO:0000313" key="3">
    <source>
        <dbReference type="EMBL" id="KAJ1645728.1"/>
    </source>
</evidence>
<dbReference type="GO" id="GO:0005576">
    <property type="term" value="C:extracellular region"/>
    <property type="evidence" value="ECO:0007669"/>
    <property type="project" value="TreeGrafter"/>
</dbReference>
<dbReference type="InterPro" id="IPR011583">
    <property type="entry name" value="Chitinase_II/V-like_cat"/>
</dbReference>
<evidence type="ECO:0000313" key="4">
    <source>
        <dbReference type="Proteomes" id="UP001145021"/>
    </source>
</evidence>
<name>A0A9W8CJF5_9FUNG</name>
<dbReference type="GO" id="GO:0008061">
    <property type="term" value="F:chitin binding"/>
    <property type="evidence" value="ECO:0007669"/>
    <property type="project" value="InterPro"/>
</dbReference>
<gene>
    <name evidence="3" type="ORF">LPJ64_002705</name>
</gene>
<dbReference type="Proteomes" id="UP001145021">
    <property type="component" value="Unassembled WGS sequence"/>
</dbReference>
<keyword evidence="1" id="KW-0732">Signal</keyword>
<reference evidence="3" key="1">
    <citation type="submission" date="2022-07" db="EMBL/GenBank/DDBJ databases">
        <title>Phylogenomic reconstructions and comparative analyses of Kickxellomycotina fungi.</title>
        <authorList>
            <person name="Reynolds N.K."/>
            <person name="Stajich J.E."/>
            <person name="Barry K."/>
            <person name="Grigoriev I.V."/>
            <person name="Crous P."/>
            <person name="Smith M.E."/>
        </authorList>
    </citation>
    <scope>NUCLEOTIDE SEQUENCE</scope>
    <source>
        <strain evidence="3">NBRC 105413</strain>
    </source>
</reference>
<feature type="signal peptide" evidence="1">
    <location>
        <begin position="1"/>
        <end position="28"/>
    </location>
</feature>
<dbReference type="GO" id="GO:0005975">
    <property type="term" value="P:carbohydrate metabolic process"/>
    <property type="evidence" value="ECO:0007669"/>
    <property type="project" value="InterPro"/>
</dbReference>
<sequence length="407" mass="45539">MLEHSSTHMYAPLKATVILFLCSVLAAADPVVFGYLPTWQLDKLEGIDIAKYTHVSVSFAIPDADAQLTLSTAETVFSSLPQLTPGQKLLVSLGGWTGSKHLSDIFKNKEKRQYLQTQMIEWIRDYQLDGWDIDYEYPGRQGDSCHKFDAQSDTPNFLQFLTELRDQIDSEFPPTEDRGRKLITLATRFQPFDGPNGPLADVSGFAEPVDLINLMLYDFNGAWSDTTGPNAPVDFAPHKGLQFSFKSSIDQWIDAGIPAEKLVAGLPFYGRTVTAMGDMTEAKDMYESLKRSLIPQGDSDDIEESDPSCGGPKAFSGIWKYRNIRNEILGEDGEEPSGPWVRRFDETTGTPWLFNKDTRDFVSYDDAQSIAAKTKYAVMEKSLAGVMVWAMTNDYNNELLNSIYSAF</sequence>
<comment type="caution">
    <text evidence="3">The sequence shown here is derived from an EMBL/GenBank/DDBJ whole genome shotgun (WGS) entry which is preliminary data.</text>
</comment>
<dbReference type="InterPro" id="IPR001223">
    <property type="entry name" value="Glyco_hydro18_cat"/>
</dbReference>
<feature type="domain" description="GH18" evidence="2">
    <location>
        <begin position="30"/>
        <end position="407"/>
    </location>
</feature>
<dbReference type="EMBL" id="JANBOH010000091">
    <property type="protein sequence ID" value="KAJ1645728.1"/>
    <property type="molecule type" value="Genomic_DNA"/>
</dbReference>
<evidence type="ECO:0000259" key="2">
    <source>
        <dbReference type="PROSITE" id="PS51910"/>
    </source>
</evidence>
<accession>A0A9W8CJF5</accession>
<dbReference type="GO" id="GO:0004568">
    <property type="term" value="F:chitinase activity"/>
    <property type="evidence" value="ECO:0007669"/>
    <property type="project" value="TreeGrafter"/>
</dbReference>
<dbReference type="Gene3D" id="3.20.20.80">
    <property type="entry name" value="Glycosidases"/>
    <property type="match status" value="1"/>
</dbReference>
<dbReference type="Gene3D" id="3.10.50.10">
    <property type="match status" value="1"/>
</dbReference>
<feature type="chain" id="PRO_5040806484" description="GH18 domain-containing protein" evidence="1">
    <location>
        <begin position="29"/>
        <end position="407"/>
    </location>
</feature>
<dbReference type="InterPro" id="IPR050314">
    <property type="entry name" value="Glycosyl_Hydrlase_18"/>
</dbReference>